<feature type="compositionally biased region" description="Polar residues" evidence="1">
    <location>
        <begin position="36"/>
        <end position="45"/>
    </location>
</feature>
<sequence>VSISSTSRMSSTASSLPVSPTSSSLVRVTSLGSLSPRTRVSSSPLPRSVTVAAPPT</sequence>
<name>A0ABQ7JRX4_9FUNG</name>
<feature type="non-terminal residue" evidence="3">
    <location>
        <position position="56"/>
    </location>
</feature>
<evidence type="ECO:0000313" key="3">
    <source>
        <dbReference type="EMBL" id="KAG0283201.1"/>
    </source>
</evidence>
<feature type="non-terminal residue" evidence="3">
    <location>
        <position position="1"/>
    </location>
</feature>
<evidence type="ECO:0000259" key="2">
    <source>
        <dbReference type="PROSITE" id="PS51111"/>
    </source>
</evidence>
<dbReference type="InterPro" id="IPR014010">
    <property type="entry name" value="REJ_dom"/>
</dbReference>
<feature type="domain" description="REJ" evidence="2">
    <location>
        <begin position="1"/>
        <end position="56"/>
    </location>
</feature>
<feature type="compositionally biased region" description="Low complexity" evidence="1">
    <location>
        <begin position="1"/>
        <end position="35"/>
    </location>
</feature>
<evidence type="ECO:0000256" key="1">
    <source>
        <dbReference type="SAM" id="MobiDB-lite"/>
    </source>
</evidence>
<feature type="region of interest" description="Disordered" evidence="1">
    <location>
        <begin position="1"/>
        <end position="56"/>
    </location>
</feature>
<accession>A0ABQ7JRX4</accession>
<protein>
    <recommendedName>
        <fullName evidence="2">REJ domain-containing protein</fullName>
    </recommendedName>
</protein>
<reference evidence="3 4" key="1">
    <citation type="journal article" date="2020" name="Fungal Divers.">
        <title>Resolving the Mortierellaceae phylogeny through synthesis of multi-gene phylogenetics and phylogenomics.</title>
        <authorList>
            <person name="Vandepol N."/>
            <person name="Liber J."/>
            <person name="Desiro A."/>
            <person name="Na H."/>
            <person name="Kennedy M."/>
            <person name="Barry K."/>
            <person name="Grigoriev I.V."/>
            <person name="Miller A.N."/>
            <person name="O'Donnell K."/>
            <person name="Stajich J.E."/>
            <person name="Bonito G."/>
        </authorList>
    </citation>
    <scope>NUCLEOTIDE SEQUENCE [LARGE SCALE GENOMIC DNA]</scope>
    <source>
        <strain evidence="3 4">AD045</strain>
    </source>
</reference>
<comment type="caution">
    <text evidence="3">The sequence shown here is derived from an EMBL/GenBank/DDBJ whole genome shotgun (WGS) entry which is preliminary data.</text>
</comment>
<dbReference type="EMBL" id="JAAAIM010000938">
    <property type="protein sequence ID" value="KAG0283201.1"/>
    <property type="molecule type" value="Genomic_DNA"/>
</dbReference>
<proteinExistence type="predicted"/>
<evidence type="ECO:0000313" key="4">
    <source>
        <dbReference type="Proteomes" id="UP001194696"/>
    </source>
</evidence>
<dbReference type="Proteomes" id="UP001194696">
    <property type="component" value="Unassembled WGS sequence"/>
</dbReference>
<dbReference type="PROSITE" id="PS51111">
    <property type="entry name" value="REJ"/>
    <property type="match status" value="1"/>
</dbReference>
<gene>
    <name evidence="3" type="ORF">BGZ96_012415</name>
</gene>
<keyword evidence="4" id="KW-1185">Reference proteome</keyword>
<organism evidence="3 4">
    <name type="scientific">Linnemannia gamsii</name>
    <dbReference type="NCBI Taxonomy" id="64522"/>
    <lineage>
        <taxon>Eukaryota</taxon>
        <taxon>Fungi</taxon>
        <taxon>Fungi incertae sedis</taxon>
        <taxon>Mucoromycota</taxon>
        <taxon>Mortierellomycotina</taxon>
        <taxon>Mortierellomycetes</taxon>
        <taxon>Mortierellales</taxon>
        <taxon>Mortierellaceae</taxon>
        <taxon>Linnemannia</taxon>
    </lineage>
</organism>